<dbReference type="HOGENOM" id="CLU_589694_0_0_1"/>
<feature type="transmembrane region" description="Helical" evidence="1">
    <location>
        <begin position="313"/>
        <end position="330"/>
    </location>
</feature>
<keyword evidence="1" id="KW-0812">Transmembrane</keyword>
<dbReference type="SUPFAM" id="SSF81383">
    <property type="entry name" value="F-box domain"/>
    <property type="match status" value="1"/>
</dbReference>
<dbReference type="PANTHER" id="PTHR12714:SF11">
    <property type="entry name" value="PROTEIN C-TERMINAL S-ISOPRENYLCYSTEINE CARBOXYL O-METHYLTRANSFERASE"/>
    <property type="match status" value="1"/>
</dbReference>
<protein>
    <recommendedName>
        <fullName evidence="2">F-box domain-containing protein</fullName>
    </recommendedName>
</protein>
<reference evidence="3 4" key="1">
    <citation type="journal article" date="2014" name="Genome Biol.">
        <title>Transcriptome and methylome profiling reveals relics of genome dominance in the mesopolyploid Brassica oleracea.</title>
        <authorList>
            <person name="Parkin I.A."/>
            <person name="Koh C."/>
            <person name="Tang H."/>
            <person name="Robinson S.J."/>
            <person name="Kagale S."/>
            <person name="Clarke W.E."/>
            <person name="Town C.D."/>
            <person name="Nixon J."/>
            <person name="Krishnakumar V."/>
            <person name="Bidwell S.L."/>
            <person name="Denoeud F."/>
            <person name="Belcram H."/>
            <person name="Links M.G."/>
            <person name="Just J."/>
            <person name="Clarke C."/>
            <person name="Bender T."/>
            <person name="Huebert T."/>
            <person name="Mason A.S."/>
            <person name="Pires J.C."/>
            <person name="Barker G."/>
            <person name="Moore J."/>
            <person name="Walley P.G."/>
            <person name="Manoli S."/>
            <person name="Batley J."/>
            <person name="Edwards D."/>
            <person name="Nelson M.N."/>
            <person name="Wang X."/>
            <person name="Paterson A.H."/>
            <person name="King G."/>
            <person name="Bancroft I."/>
            <person name="Chalhoub B."/>
            <person name="Sharpe A.G."/>
        </authorList>
    </citation>
    <scope>NUCLEOTIDE SEQUENCE</scope>
    <source>
        <strain evidence="3 4">cv. TO1000</strain>
    </source>
</reference>
<keyword evidence="1" id="KW-0472">Membrane</keyword>
<evidence type="ECO:0000313" key="4">
    <source>
        <dbReference type="Proteomes" id="UP000032141"/>
    </source>
</evidence>
<dbReference type="Gramene" id="Bo3g018090.1">
    <property type="protein sequence ID" value="Bo3g018090.1"/>
    <property type="gene ID" value="Bo3g018090"/>
</dbReference>
<feature type="transmembrane region" description="Helical" evidence="1">
    <location>
        <begin position="422"/>
        <end position="454"/>
    </location>
</feature>
<evidence type="ECO:0000259" key="2">
    <source>
        <dbReference type="PROSITE" id="PS50181"/>
    </source>
</evidence>
<dbReference type="InterPro" id="IPR036047">
    <property type="entry name" value="F-box-like_dom_sf"/>
</dbReference>
<dbReference type="PROSITE" id="PS50181">
    <property type="entry name" value="FBOX"/>
    <property type="match status" value="1"/>
</dbReference>
<dbReference type="OMA" id="RWIMHPI"/>
<dbReference type="eggNOG" id="KOG2628">
    <property type="taxonomic scope" value="Eukaryota"/>
</dbReference>
<dbReference type="Proteomes" id="UP000032141">
    <property type="component" value="Chromosome C3"/>
</dbReference>
<dbReference type="Gene3D" id="1.20.120.1630">
    <property type="match status" value="1"/>
</dbReference>
<feature type="domain" description="F-box" evidence="2">
    <location>
        <begin position="1"/>
        <end position="49"/>
    </location>
</feature>
<reference evidence="3" key="2">
    <citation type="submission" date="2015-03" db="UniProtKB">
        <authorList>
            <consortium name="EnsemblPlants"/>
        </authorList>
    </citation>
    <scope>IDENTIFICATION</scope>
</reference>
<dbReference type="STRING" id="109376.A0A0D3B2M9"/>
<dbReference type="PANTHER" id="PTHR12714">
    <property type="entry name" value="PROTEIN-S ISOPRENYLCYSTEINE O-METHYLTRANSFERASE"/>
    <property type="match status" value="1"/>
</dbReference>
<feature type="transmembrane region" description="Helical" evidence="1">
    <location>
        <begin position="372"/>
        <end position="390"/>
    </location>
</feature>
<proteinExistence type="predicted"/>
<dbReference type="EnsemblPlants" id="Bo3g018090.1">
    <property type="protein sequence ID" value="Bo3g018090.1"/>
    <property type="gene ID" value="Bo3g018090"/>
</dbReference>
<accession>A0A0D3B2M9</accession>
<dbReference type="AlphaFoldDB" id="A0A0D3B2M9"/>
<sequence length="464" mass="52973">MGVNVPRELEDEILSRVPEKSLARFRSVCKQRNTQLVDETFIEQHSSRMDYNYDDYGDQRRIIINNARSRLSSLDMVGPSSAINDISLINRKYPHEMRNRIKVYKIVHCTVTSIVLMMPTVLDSSANHHQPIAATKSLGFDVLVTTEIDLQGLNSTNSLIIVGSFDFSKERFQPLDQQLPFGYNEHNPIALGTCRGNKLSVRAMSSNKEDIHMGETFDNTLDHTNGRDYTTFSYVTSSSSPGPQVKIRAWLYRSRFSISYFVDRNDETLVVSVFDEGPRQKRFVCSAKMLDFNPDCFQFRQPFPELTAGHGCFWLWFIALSLAGYAIHFTKPTPLSSLKTPLWSKVLFGVRVMVGHWLAAFEGPELHRLSGGWVNVGIWGLIVVTMLMQYDSTLYLARYSEKVVVPTAVVQFGPYRWIMHPIYAFTILLFATYFNALRASLSLLFLVAVCLVYYDKKAKLEEDL</sequence>
<keyword evidence="1" id="KW-1133">Transmembrane helix</keyword>
<dbReference type="GO" id="GO:0016740">
    <property type="term" value="F:transferase activity"/>
    <property type="evidence" value="ECO:0007669"/>
    <property type="project" value="UniProtKB-ARBA"/>
</dbReference>
<organism evidence="3 4">
    <name type="scientific">Brassica oleracea var. oleracea</name>
    <dbReference type="NCBI Taxonomy" id="109376"/>
    <lineage>
        <taxon>Eukaryota</taxon>
        <taxon>Viridiplantae</taxon>
        <taxon>Streptophyta</taxon>
        <taxon>Embryophyta</taxon>
        <taxon>Tracheophyta</taxon>
        <taxon>Spermatophyta</taxon>
        <taxon>Magnoliopsida</taxon>
        <taxon>eudicotyledons</taxon>
        <taxon>Gunneridae</taxon>
        <taxon>Pentapetalae</taxon>
        <taxon>rosids</taxon>
        <taxon>malvids</taxon>
        <taxon>Brassicales</taxon>
        <taxon>Brassicaceae</taxon>
        <taxon>Brassiceae</taxon>
        <taxon>Brassica</taxon>
    </lineage>
</organism>
<keyword evidence="4" id="KW-1185">Reference proteome</keyword>
<evidence type="ECO:0000256" key="1">
    <source>
        <dbReference type="SAM" id="Phobius"/>
    </source>
</evidence>
<evidence type="ECO:0000313" key="3">
    <source>
        <dbReference type="EnsemblPlants" id="Bo3g018090.1"/>
    </source>
</evidence>
<name>A0A0D3B2M9_BRAOL</name>
<dbReference type="InterPro" id="IPR001810">
    <property type="entry name" value="F-box_dom"/>
</dbReference>